<feature type="coiled-coil region" evidence="1">
    <location>
        <begin position="171"/>
        <end position="207"/>
    </location>
</feature>
<comment type="caution">
    <text evidence="3">The sequence shown here is derived from an EMBL/GenBank/DDBJ whole genome shotgun (WGS) entry which is preliminary data.</text>
</comment>
<keyword evidence="1" id="KW-0175">Coiled coil</keyword>
<evidence type="ECO:0000256" key="1">
    <source>
        <dbReference type="SAM" id="Coils"/>
    </source>
</evidence>
<evidence type="ECO:0000313" key="4">
    <source>
        <dbReference type="Proteomes" id="UP001311915"/>
    </source>
</evidence>
<name>A0AAV9K1U3_9SOLN</name>
<proteinExistence type="predicted"/>
<dbReference type="Proteomes" id="UP001311915">
    <property type="component" value="Unassembled WGS sequence"/>
</dbReference>
<organism evidence="3 4">
    <name type="scientific">Solanum pinnatisectum</name>
    <name type="common">tansyleaf nightshade</name>
    <dbReference type="NCBI Taxonomy" id="50273"/>
    <lineage>
        <taxon>Eukaryota</taxon>
        <taxon>Viridiplantae</taxon>
        <taxon>Streptophyta</taxon>
        <taxon>Embryophyta</taxon>
        <taxon>Tracheophyta</taxon>
        <taxon>Spermatophyta</taxon>
        <taxon>Magnoliopsida</taxon>
        <taxon>eudicotyledons</taxon>
        <taxon>Gunneridae</taxon>
        <taxon>Pentapetalae</taxon>
        <taxon>asterids</taxon>
        <taxon>lamiids</taxon>
        <taxon>Solanales</taxon>
        <taxon>Solanaceae</taxon>
        <taxon>Solanoideae</taxon>
        <taxon>Solaneae</taxon>
        <taxon>Solanum</taxon>
    </lineage>
</organism>
<keyword evidence="4" id="KW-1185">Reference proteome</keyword>
<sequence>MESPTIIPMILTDMFLALTKFMNGEMYFEGCNILLQIWFLEHLYHHDRVTRIQQKKKRSAYHKTVGKRVGEGQSHHCPTRSSSPKRKKSPVGVTRCGRRIEAYRREISSVRGRADSRIHLSRQIKNEQSFEISRLNRDLVASEEVVHYKKGELKRQKEKFEKERSCWMYLHDQLKAELEEHKRKISHSALRHQLEAIEERKAILNNLGDHQFWLNTCHENMGKARRQVHQLAEQTSYVIKNHNCINDLEVAKQAWAIVPHLPKVLLNLYETLGGQRKPQEDDED</sequence>
<dbReference type="AlphaFoldDB" id="A0AAV9K1U3"/>
<dbReference type="EMBL" id="JAWPEI010000020">
    <property type="protein sequence ID" value="KAK4707291.1"/>
    <property type="molecule type" value="Genomic_DNA"/>
</dbReference>
<gene>
    <name evidence="3" type="ORF">R3W88_033138</name>
</gene>
<feature type="region of interest" description="Disordered" evidence="2">
    <location>
        <begin position="65"/>
        <end position="92"/>
    </location>
</feature>
<accession>A0AAV9K1U3</accession>
<protein>
    <submittedName>
        <fullName evidence="3">Uncharacterized protein</fullName>
    </submittedName>
</protein>
<evidence type="ECO:0000313" key="3">
    <source>
        <dbReference type="EMBL" id="KAK4707291.1"/>
    </source>
</evidence>
<evidence type="ECO:0000256" key="2">
    <source>
        <dbReference type="SAM" id="MobiDB-lite"/>
    </source>
</evidence>
<reference evidence="3 4" key="1">
    <citation type="submission" date="2023-10" db="EMBL/GenBank/DDBJ databases">
        <title>Genome-Wide Identification Analysis in wild type Solanum Pinnatisectum Reveals Some Genes Defensing Phytophthora Infestans.</title>
        <authorList>
            <person name="Sun C."/>
        </authorList>
    </citation>
    <scope>NUCLEOTIDE SEQUENCE [LARGE SCALE GENOMIC DNA]</scope>
    <source>
        <strain evidence="3">LQN</strain>
        <tissue evidence="3">Leaf</tissue>
    </source>
</reference>